<feature type="signal peptide" evidence="1">
    <location>
        <begin position="1"/>
        <end position="25"/>
    </location>
</feature>
<evidence type="ECO:0000256" key="1">
    <source>
        <dbReference type="SAM" id="SignalP"/>
    </source>
</evidence>
<dbReference type="EMBL" id="JBANRG010000048">
    <property type="protein sequence ID" value="KAK7445123.1"/>
    <property type="molecule type" value="Genomic_DNA"/>
</dbReference>
<reference evidence="2 3" key="1">
    <citation type="submission" date="2024-01" db="EMBL/GenBank/DDBJ databases">
        <title>A draft genome for the cacao thread blight pathogen Marasmiellus scandens.</title>
        <authorList>
            <person name="Baruah I.K."/>
            <person name="Leung J."/>
            <person name="Bukari Y."/>
            <person name="Amoako-Attah I."/>
            <person name="Meinhardt L.W."/>
            <person name="Bailey B.A."/>
            <person name="Cohen S.P."/>
        </authorList>
    </citation>
    <scope>NUCLEOTIDE SEQUENCE [LARGE SCALE GENOMIC DNA]</scope>
    <source>
        <strain evidence="2 3">GH-19</strain>
    </source>
</reference>
<evidence type="ECO:0000313" key="2">
    <source>
        <dbReference type="EMBL" id="KAK7445123.1"/>
    </source>
</evidence>
<feature type="chain" id="PRO_5046066129" evidence="1">
    <location>
        <begin position="26"/>
        <end position="566"/>
    </location>
</feature>
<sequence length="566" mass="64369">MWNTSPASPFALAIIVILHIQISAAYEHNLPSRLPDSSADRVLINNNYNIDDGLYSRNSWLDIPLSKVEVDNLLPLKELPIPEDPQVVPPNENAQVPETGPQDRKYVFMHHIVGNVGIDAVALNIGGDSWELEQVQSAYDAAFFILNANSNTATTGSDPANGTQTANKDIKLFLSFDYTSFPCNATQTINIVHQFRDHPAQFEYDKGKPLISSYSGTCLGVDGWMQVKQDTNGYLMPFTYGEDYEDLRKGKVWGVFDSWYCWGCAWPQGNYTKNTDDDRWYMDILGPRRYVPTISGWMFTHFDYKNFYLPGEGWLLNTRWEQLFDMRDNLTFVEMLTWNDYGESDYFGPLDAGQQPIGKSDSYTFELNLMHSFARYDMGNGISPSPMVGHVQILYRSFQNGYLAFGNRLYVPICRLIHQLTKIDSQEDAVYFWCRPHPKNAIALNDPLGKPVGWDWANDALWAIIFCASTCDVELWIGSRSQLYSDLPYGVSKIKMDLNENDEGPIGIRLYKALVVSDPLDESEPTENLSSLKLEVVEGSTHGQFEYNQFTELYNYNVFVGKVSVM</sequence>
<evidence type="ECO:0000313" key="3">
    <source>
        <dbReference type="Proteomes" id="UP001498398"/>
    </source>
</evidence>
<dbReference type="Pfam" id="PF03659">
    <property type="entry name" value="Glyco_hydro_71"/>
    <property type="match status" value="1"/>
</dbReference>
<comment type="caution">
    <text evidence="2">The sequence shown here is derived from an EMBL/GenBank/DDBJ whole genome shotgun (WGS) entry which is preliminary data.</text>
</comment>
<accession>A0ABR1J3J9</accession>
<name>A0ABR1J3J9_9AGAR</name>
<keyword evidence="3" id="KW-1185">Reference proteome</keyword>
<keyword evidence="1" id="KW-0732">Signal</keyword>
<dbReference type="CDD" id="cd11577">
    <property type="entry name" value="GH71"/>
    <property type="match status" value="1"/>
</dbReference>
<dbReference type="Proteomes" id="UP001498398">
    <property type="component" value="Unassembled WGS sequence"/>
</dbReference>
<organism evidence="2 3">
    <name type="scientific">Marasmiellus scandens</name>
    <dbReference type="NCBI Taxonomy" id="2682957"/>
    <lineage>
        <taxon>Eukaryota</taxon>
        <taxon>Fungi</taxon>
        <taxon>Dikarya</taxon>
        <taxon>Basidiomycota</taxon>
        <taxon>Agaricomycotina</taxon>
        <taxon>Agaricomycetes</taxon>
        <taxon>Agaricomycetidae</taxon>
        <taxon>Agaricales</taxon>
        <taxon>Marasmiineae</taxon>
        <taxon>Omphalotaceae</taxon>
        <taxon>Marasmiellus</taxon>
    </lineage>
</organism>
<protein>
    <submittedName>
        <fullName evidence="2">Uncharacterized protein</fullName>
    </submittedName>
</protein>
<proteinExistence type="predicted"/>
<dbReference type="InterPro" id="IPR005197">
    <property type="entry name" value="Glyco_hydro_71"/>
</dbReference>
<gene>
    <name evidence="2" type="ORF">VKT23_014991</name>
</gene>